<sequence length="66" mass="7218">MLKVIIAVLVISAIVMFSHGNAASQMNGENAKDDSQPGNFFTKAVDSVIQFFKGGKSQGFNWQPYH</sequence>
<gene>
    <name evidence="2" type="ORF">ODALV1_LOCUS3553</name>
</gene>
<dbReference type="Proteomes" id="UP001642540">
    <property type="component" value="Unassembled WGS sequence"/>
</dbReference>
<protein>
    <submittedName>
        <fullName evidence="2">Uncharacterized protein</fullName>
    </submittedName>
</protein>
<accession>A0ABP1PV59</accession>
<evidence type="ECO:0000313" key="2">
    <source>
        <dbReference type="EMBL" id="CAL8076678.1"/>
    </source>
</evidence>
<organism evidence="2 3">
    <name type="scientific">Orchesella dallaii</name>
    <dbReference type="NCBI Taxonomy" id="48710"/>
    <lineage>
        <taxon>Eukaryota</taxon>
        <taxon>Metazoa</taxon>
        <taxon>Ecdysozoa</taxon>
        <taxon>Arthropoda</taxon>
        <taxon>Hexapoda</taxon>
        <taxon>Collembola</taxon>
        <taxon>Entomobryomorpha</taxon>
        <taxon>Entomobryoidea</taxon>
        <taxon>Orchesellidae</taxon>
        <taxon>Orchesellinae</taxon>
        <taxon>Orchesella</taxon>
    </lineage>
</organism>
<reference evidence="2 3" key="1">
    <citation type="submission" date="2024-08" db="EMBL/GenBank/DDBJ databases">
        <authorList>
            <person name="Cucini C."/>
            <person name="Frati F."/>
        </authorList>
    </citation>
    <scope>NUCLEOTIDE SEQUENCE [LARGE SCALE GENOMIC DNA]</scope>
</reference>
<feature type="chain" id="PRO_5045706805" evidence="1">
    <location>
        <begin position="21"/>
        <end position="66"/>
    </location>
</feature>
<feature type="signal peptide" evidence="1">
    <location>
        <begin position="1"/>
        <end position="20"/>
    </location>
</feature>
<evidence type="ECO:0000313" key="3">
    <source>
        <dbReference type="Proteomes" id="UP001642540"/>
    </source>
</evidence>
<proteinExistence type="predicted"/>
<name>A0ABP1PV59_9HEXA</name>
<comment type="caution">
    <text evidence="2">The sequence shown here is derived from an EMBL/GenBank/DDBJ whole genome shotgun (WGS) entry which is preliminary data.</text>
</comment>
<keyword evidence="1" id="KW-0732">Signal</keyword>
<evidence type="ECO:0000256" key="1">
    <source>
        <dbReference type="SAM" id="SignalP"/>
    </source>
</evidence>
<dbReference type="EMBL" id="CAXLJM020000012">
    <property type="protein sequence ID" value="CAL8076678.1"/>
    <property type="molecule type" value="Genomic_DNA"/>
</dbReference>
<keyword evidence="3" id="KW-1185">Reference proteome</keyword>